<comment type="caution">
    <text evidence="1">The sequence shown here is derived from an EMBL/GenBank/DDBJ whole genome shotgun (WGS) entry which is preliminary data.</text>
</comment>
<name>A0A1X2AJ11_9MYCO</name>
<dbReference type="RefSeq" id="WP_085244207.1">
    <property type="nucleotide sequence ID" value="NZ_LQPN01000024.1"/>
</dbReference>
<sequence>MTDGPEEKKLKTEVTFQLRWPLSAARDPKVATKFGIVMDDVGGVFLLMGNVAPPPWFTQADRSRGLPQGEIEVDVAGAFYLTPAALRELHRVIQNHLDAEGG</sequence>
<dbReference type="AlphaFoldDB" id="A0A1X2AJ11"/>
<dbReference type="EMBL" id="LQPN01000024">
    <property type="protein sequence ID" value="ORW51340.1"/>
    <property type="molecule type" value="Genomic_DNA"/>
</dbReference>
<evidence type="ECO:0000313" key="2">
    <source>
        <dbReference type="Proteomes" id="UP000193285"/>
    </source>
</evidence>
<gene>
    <name evidence="1" type="ORF">AWB90_05300</name>
</gene>
<evidence type="ECO:0000313" key="1">
    <source>
        <dbReference type="EMBL" id="ORW51340.1"/>
    </source>
</evidence>
<dbReference type="Proteomes" id="UP000193285">
    <property type="component" value="Unassembled WGS sequence"/>
</dbReference>
<proteinExistence type="predicted"/>
<organism evidence="1 2">
    <name type="scientific">Mycobacterium paraense</name>
    <dbReference type="NCBI Taxonomy" id="767916"/>
    <lineage>
        <taxon>Bacteria</taxon>
        <taxon>Bacillati</taxon>
        <taxon>Actinomycetota</taxon>
        <taxon>Actinomycetes</taxon>
        <taxon>Mycobacteriales</taxon>
        <taxon>Mycobacteriaceae</taxon>
        <taxon>Mycobacterium</taxon>
        <taxon>Mycobacterium simiae complex</taxon>
    </lineage>
</organism>
<protein>
    <submittedName>
        <fullName evidence="1">Uncharacterized protein</fullName>
    </submittedName>
</protein>
<reference evidence="1 2" key="1">
    <citation type="journal article" date="2015" name="Emerg. Microbes Infect.">
        <title>Characterization of 17 strains belonging to the Mycobacterium simiae complex and description of Mycobacterium paraense sp. nov.</title>
        <authorList>
            <person name="Fusco da Costa A.R."/>
            <person name="Fedrizzi T."/>
            <person name="Lopes M.L."/>
            <person name="Pecorari M."/>
            <person name="Oliveira da Costa W.L."/>
            <person name="Giacobazzi E."/>
            <person name="da Costa Bahia J.R."/>
            <person name="De Sanctis V."/>
            <person name="Batista Lima K.V."/>
            <person name="Bertorelli R."/>
            <person name="Grottola A."/>
            <person name="Fabio A."/>
            <person name="Mariottini A."/>
            <person name="Ferretti P."/>
            <person name="Di Leva F."/>
            <person name="Fregni Serpini G."/>
            <person name="Tagliazucchi S."/>
            <person name="Rumpianesi F."/>
            <person name="Jousson O."/>
            <person name="Segata N."/>
            <person name="Tortoli E."/>
        </authorList>
    </citation>
    <scope>NUCLEOTIDE SEQUENCE [LARGE SCALE GENOMIC DNA]</scope>
    <source>
        <strain evidence="1 2">IEC33</strain>
    </source>
</reference>
<accession>A0A1X2AJ11</accession>